<dbReference type="Gene3D" id="1.25.40.20">
    <property type="entry name" value="Ankyrin repeat-containing domain"/>
    <property type="match status" value="1"/>
</dbReference>
<feature type="region of interest" description="Disordered" evidence="6">
    <location>
        <begin position="1"/>
        <end position="21"/>
    </location>
</feature>
<name>H3AHI4_LATCH</name>
<dbReference type="SMART" id="SM00248">
    <property type="entry name" value="ANK"/>
    <property type="match status" value="4"/>
</dbReference>
<feature type="repeat" description="ANK" evidence="5">
    <location>
        <begin position="904"/>
        <end position="936"/>
    </location>
</feature>
<dbReference type="EMBL" id="AFYH01209630">
    <property type="status" value="NOT_ANNOTATED_CDS"/>
    <property type="molecule type" value="Genomic_DNA"/>
</dbReference>
<dbReference type="InterPro" id="IPR021939">
    <property type="entry name" value="KN_motif"/>
</dbReference>
<proteinExistence type="predicted"/>
<dbReference type="GO" id="GO:0005856">
    <property type="term" value="C:cytoskeleton"/>
    <property type="evidence" value="ECO:0007669"/>
    <property type="project" value="TreeGrafter"/>
</dbReference>
<reference evidence="7" key="3">
    <citation type="submission" date="2025-09" db="UniProtKB">
        <authorList>
            <consortium name="Ensembl"/>
        </authorList>
    </citation>
    <scope>IDENTIFICATION</scope>
</reference>
<evidence type="ECO:0000256" key="3">
    <source>
        <dbReference type="ARBA" id="ARBA00023043"/>
    </source>
</evidence>
<dbReference type="Pfam" id="PF12075">
    <property type="entry name" value="KN_motif"/>
    <property type="match status" value="1"/>
</dbReference>
<dbReference type="InParanoid" id="H3AHI4"/>
<feature type="repeat" description="ANK" evidence="5">
    <location>
        <begin position="832"/>
        <end position="857"/>
    </location>
</feature>
<dbReference type="GeneTree" id="ENSGT00940000158468"/>
<feature type="region of interest" description="Disordered" evidence="6">
    <location>
        <begin position="376"/>
        <end position="403"/>
    </location>
</feature>
<organism evidence="7 8">
    <name type="scientific">Latimeria chalumnae</name>
    <name type="common">Coelacanth</name>
    <dbReference type="NCBI Taxonomy" id="7897"/>
    <lineage>
        <taxon>Eukaryota</taxon>
        <taxon>Metazoa</taxon>
        <taxon>Chordata</taxon>
        <taxon>Craniata</taxon>
        <taxon>Vertebrata</taxon>
        <taxon>Euteleostomi</taxon>
        <taxon>Coelacanthiformes</taxon>
        <taxon>Coelacanthidae</taxon>
        <taxon>Latimeria</taxon>
    </lineage>
</organism>
<dbReference type="Ensembl" id="ENSLACT00000009174.1">
    <property type="protein sequence ID" value="ENSLACP00000009105.1"/>
    <property type="gene ID" value="ENSLACG00000008036.1"/>
</dbReference>
<reference evidence="7" key="2">
    <citation type="submission" date="2025-08" db="UniProtKB">
        <authorList>
            <consortium name="Ensembl"/>
        </authorList>
    </citation>
    <scope>IDENTIFICATION</scope>
</reference>
<dbReference type="Proteomes" id="UP000008672">
    <property type="component" value="Unassembled WGS sequence"/>
</dbReference>
<dbReference type="GO" id="GO:0005737">
    <property type="term" value="C:cytoplasm"/>
    <property type="evidence" value="ECO:0007669"/>
    <property type="project" value="TreeGrafter"/>
</dbReference>
<evidence type="ECO:0000256" key="6">
    <source>
        <dbReference type="SAM" id="MobiDB-lite"/>
    </source>
</evidence>
<keyword evidence="3 5" id="KW-0040">ANK repeat</keyword>
<gene>
    <name evidence="7" type="primary">KANK4</name>
</gene>
<dbReference type="HOGENOM" id="CLU_004269_2_0_1"/>
<dbReference type="PANTHER" id="PTHR24168:SF24">
    <property type="entry name" value="KN MOTIF AND ANKYRIN REPEAT DOMAIN-CONTAINING PROTEIN 4"/>
    <property type="match status" value="1"/>
</dbReference>
<feature type="compositionally biased region" description="Basic and acidic residues" evidence="6">
    <location>
        <begin position="376"/>
        <end position="392"/>
    </location>
</feature>
<evidence type="ECO:0000313" key="7">
    <source>
        <dbReference type="Ensembl" id="ENSLACP00000009105.1"/>
    </source>
</evidence>
<evidence type="ECO:0000313" key="8">
    <source>
        <dbReference type="Proteomes" id="UP000008672"/>
    </source>
</evidence>
<feature type="repeat" description="ANK" evidence="5">
    <location>
        <begin position="937"/>
        <end position="958"/>
    </location>
</feature>
<keyword evidence="2" id="KW-0677">Repeat</keyword>
<dbReference type="eggNOG" id="KOG0514">
    <property type="taxonomic scope" value="Eukaryota"/>
</dbReference>
<dbReference type="EMBL" id="AFYH01209631">
    <property type="status" value="NOT_ANNOTATED_CDS"/>
    <property type="molecule type" value="Genomic_DNA"/>
</dbReference>
<evidence type="ECO:0000256" key="5">
    <source>
        <dbReference type="PROSITE-ProRule" id="PRU00023"/>
    </source>
</evidence>
<dbReference type="Pfam" id="PF12796">
    <property type="entry name" value="Ank_2"/>
    <property type="match status" value="2"/>
</dbReference>
<dbReference type="InterPro" id="IPR047184">
    <property type="entry name" value="KANK1-4"/>
</dbReference>
<dbReference type="InterPro" id="IPR036770">
    <property type="entry name" value="Ankyrin_rpt-contain_sf"/>
</dbReference>
<evidence type="ECO:0000256" key="4">
    <source>
        <dbReference type="ARBA" id="ARBA00023054"/>
    </source>
</evidence>
<dbReference type="PROSITE" id="PS50088">
    <property type="entry name" value="ANK_REPEAT"/>
    <property type="match status" value="3"/>
</dbReference>
<feature type="region of interest" description="Disordered" evidence="6">
    <location>
        <begin position="630"/>
        <end position="707"/>
    </location>
</feature>
<keyword evidence="1" id="KW-0597">Phosphoprotein</keyword>
<accession>H3AHI4</accession>
<dbReference type="SUPFAM" id="SSF48403">
    <property type="entry name" value="Ankyrin repeat"/>
    <property type="match status" value="1"/>
</dbReference>
<sequence>VIFVPGNGDSSKTSENGNQQKQLPYSLETPYGFHLDLDFLKYVDDIEKGNTIKRVHIHRKAKQPKYSTLPRNFSIPNNGSRSYESSFSSGNWTSSYLPAPKNKVVKTKDVLDFAAADSTTLAGSSNTCELNFKVGSTYQEIKGEGKEACYGEPSALSRGRPQLLRASSMPVTVLQRKDSEEQCSTPTDVQHSNRTSCVDNIFNPANESISQNSSKNFVLTKSEIALQRIKELEEKVKSIPNLKKQILLLKEEKNVLITQLQNQSFATEFKDAQSLTLHKGSTKNQNIPSLDVTIPETSMHTKQNTNVMSSKHLELNISENEMESSVRAEVGSTAVTNTENELCLESSTLTEPFTVITLKAKITVLENQLNDARKELEKNSDTHKQQNEEHKAKNINPHQLPGQKIRMDSKPAVQEEKCILVDKKASDNHKCSDAAVNTEIVQEGMQKETCDKGITVDIHLSTQSVGCGDCTVDIFSPVKEVHSMGVQTDCDDTTTDSSMSSGADRCDDKAKEAVIVVTDKAVDIDQTLLLKSSIHKLSSSKETTVVTQDPISDDLGNKEQVKDETQQYPAIVGQYVNKIQVLLQEQWACLEHGYPELANALKQPASKISSIQNQLMSSLNVLSSVYSTQTSSEEKNVGKSSPELVRSPTTMLKSIMKKKNCNPEDNGTKKNLQFVGINGGYETTSSEDSSGEESSSDDNSGCDSVEKCDSSVENHLQAASNGSEAVSKTIQDHIQQYHNINPGTPSPHHHCARVQIGEDFLAACLLLSHHLSEIRTTTDRQLKQSLTAVCQEWFAVSSQKLSVPEPVEDYLKEFKSISLELLMLIMNIADGNGNTALHYSVSHSNFQIVKLLLDTGVCDVDCQNKAGYTAVMLAPLAATETDEDMEVVLQLLKQGNVNIQTSQGGQTALMLSVSHGRFHMVKALLSCGADLNLQDDTGSTALMCACEQGNVEIVKLLLTQPSCCVELTDKVGRNAFSIALEVSHKGIAELLNAH</sequence>
<dbReference type="AlphaFoldDB" id="H3AHI4"/>
<dbReference type="FunCoup" id="H3AHI4">
    <property type="interactions" value="299"/>
</dbReference>
<dbReference type="PANTHER" id="PTHR24168">
    <property type="entry name" value="KN MOTIF AND ANKYRIN REPEAT DOMAIN-CONTAINING"/>
    <property type="match status" value="1"/>
</dbReference>
<protein>
    <submittedName>
        <fullName evidence="7">KN motif and ankyrin repeat domains 4</fullName>
    </submittedName>
</protein>
<dbReference type="PROSITE" id="PS50297">
    <property type="entry name" value="ANK_REP_REGION"/>
    <property type="match status" value="3"/>
</dbReference>
<dbReference type="InterPro" id="IPR002110">
    <property type="entry name" value="Ankyrin_rpt"/>
</dbReference>
<evidence type="ECO:0000256" key="2">
    <source>
        <dbReference type="ARBA" id="ARBA00022737"/>
    </source>
</evidence>
<dbReference type="STRING" id="7897.ENSLACP00000009105"/>
<dbReference type="GO" id="GO:0030837">
    <property type="term" value="P:negative regulation of actin filament polymerization"/>
    <property type="evidence" value="ECO:0007669"/>
    <property type="project" value="InterPro"/>
</dbReference>
<dbReference type="FunFam" id="1.25.40.20:FF:000017">
    <property type="entry name" value="KN motif and ankyrin repeat domain-containing protein 1"/>
    <property type="match status" value="1"/>
</dbReference>
<keyword evidence="4" id="KW-0175">Coiled coil</keyword>
<dbReference type="OMA" id="QSCQGDE"/>
<reference evidence="8" key="1">
    <citation type="submission" date="2011-08" db="EMBL/GenBank/DDBJ databases">
        <title>The draft genome of Latimeria chalumnae.</title>
        <authorList>
            <person name="Di Palma F."/>
            <person name="Alfoldi J."/>
            <person name="Johnson J."/>
            <person name="Berlin A."/>
            <person name="Gnerre S."/>
            <person name="Jaffe D."/>
            <person name="MacCallum I."/>
            <person name="Young S."/>
            <person name="Walker B.J."/>
            <person name="Lander E."/>
            <person name="Lindblad-Toh K."/>
        </authorList>
    </citation>
    <scope>NUCLEOTIDE SEQUENCE [LARGE SCALE GENOMIC DNA]</scope>
    <source>
        <strain evidence="8">Wild caught</strain>
    </source>
</reference>
<feature type="compositionally biased region" description="Polar residues" evidence="6">
    <location>
        <begin position="8"/>
        <end position="21"/>
    </location>
</feature>
<evidence type="ECO:0000256" key="1">
    <source>
        <dbReference type="ARBA" id="ARBA00022553"/>
    </source>
</evidence>
<keyword evidence="8" id="KW-1185">Reference proteome</keyword>
<dbReference type="EMBL" id="AFYH01209632">
    <property type="status" value="NOT_ANNOTATED_CDS"/>
    <property type="molecule type" value="Genomic_DNA"/>
</dbReference>